<proteinExistence type="predicted"/>
<feature type="compositionally biased region" description="Low complexity" evidence="2">
    <location>
        <begin position="234"/>
        <end position="246"/>
    </location>
</feature>
<evidence type="ECO:0000256" key="1">
    <source>
        <dbReference type="SAM" id="Coils"/>
    </source>
</evidence>
<organism evidence="3 4">
    <name type="scientific">Laetiporus sulphureus 93-53</name>
    <dbReference type="NCBI Taxonomy" id="1314785"/>
    <lineage>
        <taxon>Eukaryota</taxon>
        <taxon>Fungi</taxon>
        <taxon>Dikarya</taxon>
        <taxon>Basidiomycota</taxon>
        <taxon>Agaricomycotina</taxon>
        <taxon>Agaricomycetes</taxon>
        <taxon>Polyporales</taxon>
        <taxon>Laetiporus</taxon>
    </lineage>
</organism>
<evidence type="ECO:0000313" key="3">
    <source>
        <dbReference type="EMBL" id="KZT00480.1"/>
    </source>
</evidence>
<evidence type="ECO:0000313" key="4">
    <source>
        <dbReference type="Proteomes" id="UP000076871"/>
    </source>
</evidence>
<feature type="region of interest" description="Disordered" evidence="2">
    <location>
        <begin position="599"/>
        <end position="628"/>
    </location>
</feature>
<protein>
    <recommendedName>
        <fullName evidence="5">RRM domain-containing protein</fullName>
    </recommendedName>
</protein>
<feature type="region of interest" description="Disordered" evidence="2">
    <location>
        <begin position="91"/>
        <end position="155"/>
    </location>
</feature>
<feature type="compositionally biased region" description="Basic and acidic residues" evidence="2">
    <location>
        <begin position="608"/>
        <end position="622"/>
    </location>
</feature>
<dbReference type="InParanoid" id="A0A165B8D6"/>
<feature type="compositionally biased region" description="Basic residues" evidence="2">
    <location>
        <begin position="350"/>
        <end position="364"/>
    </location>
</feature>
<gene>
    <name evidence="3" type="ORF">LAESUDRAFT_718141</name>
</gene>
<dbReference type="RefSeq" id="XP_040758220.1">
    <property type="nucleotide sequence ID" value="XM_040907402.1"/>
</dbReference>
<dbReference type="GeneID" id="63824431"/>
<reference evidence="3 4" key="1">
    <citation type="journal article" date="2016" name="Mol. Biol. Evol.">
        <title>Comparative Genomics of Early-Diverging Mushroom-Forming Fungi Provides Insights into the Origins of Lignocellulose Decay Capabilities.</title>
        <authorList>
            <person name="Nagy L.G."/>
            <person name="Riley R."/>
            <person name="Tritt A."/>
            <person name="Adam C."/>
            <person name="Daum C."/>
            <person name="Floudas D."/>
            <person name="Sun H."/>
            <person name="Yadav J.S."/>
            <person name="Pangilinan J."/>
            <person name="Larsson K.H."/>
            <person name="Matsuura K."/>
            <person name="Barry K."/>
            <person name="Labutti K."/>
            <person name="Kuo R."/>
            <person name="Ohm R.A."/>
            <person name="Bhattacharya S.S."/>
            <person name="Shirouzu T."/>
            <person name="Yoshinaga Y."/>
            <person name="Martin F.M."/>
            <person name="Grigoriev I.V."/>
            <person name="Hibbett D.S."/>
        </authorList>
    </citation>
    <scope>NUCLEOTIDE SEQUENCE [LARGE SCALE GENOMIC DNA]</scope>
    <source>
        <strain evidence="3 4">93-53</strain>
    </source>
</reference>
<feature type="compositionally biased region" description="Basic residues" evidence="2">
    <location>
        <begin position="212"/>
        <end position="225"/>
    </location>
</feature>
<feature type="region of interest" description="Disordered" evidence="2">
    <location>
        <begin position="696"/>
        <end position="735"/>
    </location>
</feature>
<dbReference type="AlphaFoldDB" id="A0A165B8D6"/>
<dbReference type="Proteomes" id="UP000076871">
    <property type="component" value="Unassembled WGS sequence"/>
</dbReference>
<feature type="coiled-coil region" evidence="1">
    <location>
        <begin position="642"/>
        <end position="676"/>
    </location>
</feature>
<name>A0A165B8D6_9APHY</name>
<evidence type="ECO:0008006" key="5">
    <source>
        <dbReference type="Google" id="ProtNLM"/>
    </source>
</evidence>
<keyword evidence="1" id="KW-0175">Coiled coil</keyword>
<feature type="region of interest" description="Disordered" evidence="2">
    <location>
        <begin position="192"/>
        <end position="257"/>
    </location>
</feature>
<keyword evidence="4" id="KW-1185">Reference proteome</keyword>
<dbReference type="EMBL" id="KV427685">
    <property type="protein sequence ID" value="KZT00480.1"/>
    <property type="molecule type" value="Genomic_DNA"/>
</dbReference>
<evidence type="ECO:0000256" key="2">
    <source>
        <dbReference type="SAM" id="MobiDB-lite"/>
    </source>
</evidence>
<feature type="compositionally biased region" description="Low complexity" evidence="2">
    <location>
        <begin position="197"/>
        <end position="211"/>
    </location>
</feature>
<sequence length="772" mass="83799">MPTDRIHRIVFVETDHVEADIRAAFAQCGNITQIYPWIRRAEQPSHAYFIEFADDSSVKRARALQLPHTTVHVVAFSHTLCTHFTSLAPSPPTAPAQMRKHDATPPLGPRNTVPLPRRQLSRPHTPTALASSPAPPFSEPRSALGKRKLDQSTATQPEFVLGPLLQATSSKLGVSQKSEALEELILAARDVGEDSGESSAASESTSVPTSVRRPRRRAGKRVTQRRNRERDAAAKASALSTSSLSSPGSVPGMKSEEQDAAVNLLREPSAGVAAAPAIELAPEGPYQTDSKPRIGGTILRINQTNGKEHGSKTSKLSASVIATDDDDGDSGESRAPSPESTCMPTSMSPLRRRPPRGGKRRTQQLRRQAAERKAAAVTNPANVSVSSHSSTSVPGLVPDLKIKGSDAAVSLLQRLSERAAAPATSTANSAPVITLTFHGSPLSVALDALDADAAGIIDVLRVTAGSMLERDKWMVVAGWYRGRGLVLSAVQVVSEMINVMTSSPVSLPVAALRPAYLMLASCYRDLVVRTQGREAEEHARRAAECLKLVYGEVLPPVAAQVLSKWASAPERRSMEVSGMQAKDRREALATQEVCPLMDTSNVRRPTGNRREQTASKNERENVLPRSQTHTIDSRVPTLEREVRILRDRADESLAAKRRLEDELGTERTVRRRVERELEQAKRGEAFALAQARAEVEARRGAERRESEARRGEERARREAEDTKEEARRAEEGARRARVVWERMGEMCLRAAREGGLAAGGEQGKALPEAAGA</sequence>
<accession>A0A165B8D6</accession>
<feature type="region of interest" description="Disordered" evidence="2">
    <location>
        <begin position="302"/>
        <end position="398"/>
    </location>
</feature>
<feature type="compositionally biased region" description="Low complexity" evidence="2">
    <location>
        <begin position="383"/>
        <end position="393"/>
    </location>
</feature>
<feature type="compositionally biased region" description="Polar residues" evidence="2">
    <location>
        <begin position="338"/>
        <end position="348"/>
    </location>
</feature>
<dbReference type="OrthoDB" id="2670565at2759"/>